<dbReference type="SUPFAM" id="SSF55486">
    <property type="entry name" value="Metalloproteases ('zincins'), catalytic domain"/>
    <property type="match status" value="1"/>
</dbReference>
<comment type="similarity">
    <text evidence="1">Belongs to the peptidase M13 family.</text>
</comment>
<feature type="region of interest" description="Disordered" evidence="2">
    <location>
        <begin position="1"/>
        <end position="31"/>
    </location>
</feature>
<keyword evidence="5" id="KW-1185">Reference proteome</keyword>
<dbReference type="InterPro" id="IPR000718">
    <property type="entry name" value="Peptidase_M13"/>
</dbReference>
<comment type="caution">
    <text evidence="4">The sequence shown here is derived from an EMBL/GenBank/DDBJ whole genome shotgun (WGS) entry which is preliminary data.</text>
</comment>
<dbReference type="Proteomes" id="UP000024635">
    <property type="component" value="Unassembled WGS sequence"/>
</dbReference>
<dbReference type="AlphaFoldDB" id="A0A016S9I1"/>
<feature type="region of interest" description="Disordered" evidence="2">
    <location>
        <begin position="49"/>
        <end position="82"/>
    </location>
</feature>
<protein>
    <recommendedName>
        <fullName evidence="3">Peptidase M13 N-terminal domain-containing protein</fullName>
    </recommendedName>
</protein>
<dbReference type="GO" id="GO:0006508">
    <property type="term" value="P:proteolysis"/>
    <property type="evidence" value="ECO:0007669"/>
    <property type="project" value="InterPro"/>
</dbReference>
<dbReference type="Pfam" id="PF05649">
    <property type="entry name" value="Peptidase_M13_N"/>
    <property type="match status" value="1"/>
</dbReference>
<dbReference type="Gene3D" id="1.10.1380.10">
    <property type="entry name" value="Neutral endopeptidase , domain2"/>
    <property type="match status" value="1"/>
</dbReference>
<dbReference type="OrthoDB" id="5845958at2759"/>
<reference evidence="5" key="1">
    <citation type="journal article" date="2015" name="Nat. Genet.">
        <title>The genome and transcriptome of the zoonotic hookworm Ancylostoma ceylanicum identify infection-specific gene families.</title>
        <authorList>
            <person name="Schwarz E.M."/>
            <person name="Hu Y."/>
            <person name="Antoshechkin I."/>
            <person name="Miller M.M."/>
            <person name="Sternberg P.W."/>
            <person name="Aroian R.V."/>
        </authorList>
    </citation>
    <scope>NUCLEOTIDE SEQUENCE</scope>
    <source>
        <strain evidence="5">HY135</strain>
    </source>
</reference>
<evidence type="ECO:0000313" key="4">
    <source>
        <dbReference type="EMBL" id="EYB87305.1"/>
    </source>
</evidence>
<sequence>MVRETGFCPETEKRKKTKMNDDRNAYAVRGPTPVATSGFRIRVTAERDRLPRISPGLHTEPRSEPGLSRPDESRTTPLSAEAESRLKATCKFDQGDLGLGEFTRDYYLDRERHGEKIAAYRKFLIDKVTQFLHDADLPTNSTKIASDVDEIIDLETKWAEIIVPEENRRDYSRMYNLRRLNDMQEVMPLVDWTRYFNSVAPYVVHDYFASNPEIVIREVDYMKKLGEFLQSTDPRIITNYIYMRYTSSWNGELGEKYEDISQVFI</sequence>
<feature type="domain" description="Peptidase M13 N-terminal" evidence="3">
    <location>
        <begin position="89"/>
        <end position="264"/>
    </location>
</feature>
<gene>
    <name evidence="4" type="primary">Acey_s0265.g650</name>
    <name evidence="4" type="ORF">Y032_0265g650</name>
</gene>
<accession>A0A016S9I1</accession>
<evidence type="ECO:0000313" key="5">
    <source>
        <dbReference type="Proteomes" id="UP000024635"/>
    </source>
</evidence>
<feature type="compositionally biased region" description="Basic and acidic residues" evidence="2">
    <location>
        <begin position="59"/>
        <end position="74"/>
    </location>
</feature>
<feature type="compositionally biased region" description="Basic and acidic residues" evidence="2">
    <location>
        <begin position="10"/>
        <end position="24"/>
    </location>
</feature>
<name>A0A016S9I1_9BILA</name>
<dbReference type="InterPro" id="IPR008753">
    <property type="entry name" value="Peptidase_M13_N"/>
</dbReference>
<evidence type="ECO:0000256" key="2">
    <source>
        <dbReference type="SAM" id="MobiDB-lite"/>
    </source>
</evidence>
<proteinExistence type="inferred from homology"/>
<dbReference type="InterPro" id="IPR042089">
    <property type="entry name" value="Peptidase_M13_dom_2"/>
</dbReference>
<dbReference type="MEROPS" id="M13.013"/>
<dbReference type="STRING" id="53326.A0A016S9I1"/>
<evidence type="ECO:0000259" key="3">
    <source>
        <dbReference type="Pfam" id="PF05649"/>
    </source>
</evidence>
<dbReference type="PROSITE" id="PS51885">
    <property type="entry name" value="NEPRILYSIN"/>
    <property type="match status" value="1"/>
</dbReference>
<organism evidence="4 5">
    <name type="scientific">Ancylostoma ceylanicum</name>
    <dbReference type="NCBI Taxonomy" id="53326"/>
    <lineage>
        <taxon>Eukaryota</taxon>
        <taxon>Metazoa</taxon>
        <taxon>Ecdysozoa</taxon>
        <taxon>Nematoda</taxon>
        <taxon>Chromadorea</taxon>
        <taxon>Rhabditida</taxon>
        <taxon>Rhabditina</taxon>
        <taxon>Rhabditomorpha</taxon>
        <taxon>Strongyloidea</taxon>
        <taxon>Ancylostomatidae</taxon>
        <taxon>Ancylostomatinae</taxon>
        <taxon>Ancylostoma</taxon>
    </lineage>
</organism>
<dbReference type="EMBL" id="JARK01001601">
    <property type="protein sequence ID" value="EYB87305.1"/>
    <property type="molecule type" value="Genomic_DNA"/>
</dbReference>
<evidence type="ECO:0000256" key="1">
    <source>
        <dbReference type="ARBA" id="ARBA00007357"/>
    </source>
</evidence>
<dbReference type="GO" id="GO:0004222">
    <property type="term" value="F:metalloendopeptidase activity"/>
    <property type="evidence" value="ECO:0007669"/>
    <property type="project" value="InterPro"/>
</dbReference>